<feature type="compositionally biased region" description="Basic and acidic residues" evidence="2">
    <location>
        <begin position="48"/>
        <end position="60"/>
    </location>
</feature>
<dbReference type="Gene3D" id="2.40.160.200">
    <property type="entry name" value="LURP1-related"/>
    <property type="match status" value="1"/>
</dbReference>
<feature type="region of interest" description="Disordered" evidence="2">
    <location>
        <begin position="154"/>
        <end position="224"/>
    </location>
</feature>
<dbReference type="AlphaFoldDB" id="S3CLH3"/>
<protein>
    <submittedName>
        <fullName evidence="3">Tubby C-terminal</fullName>
    </submittedName>
</protein>
<feature type="compositionally biased region" description="Polar residues" evidence="2">
    <location>
        <begin position="154"/>
        <end position="169"/>
    </location>
</feature>
<dbReference type="EMBL" id="KE145371">
    <property type="protein sequence ID" value="EPE26064.1"/>
    <property type="molecule type" value="Genomic_DNA"/>
</dbReference>
<evidence type="ECO:0000256" key="2">
    <source>
        <dbReference type="SAM" id="MobiDB-lite"/>
    </source>
</evidence>
<comment type="similarity">
    <text evidence="1">Belongs to the LOR family.</text>
</comment>
<evidence type="ECO:0000313" key="3">
    <source>
        <dbReference type="EMBL" id="EPE26064.1"/>
    </source>
</evidence>
<dbReference type="Proteomes" id="UP000016922">
    <property type="component" value="Unassembled WGS sequence"/>
</dbReference>
<proteinExistence type="inferred from homology"/>
<dbReference type="InterPro" id="IPR038595">
    <property type="entry name" value="LOR_sf"/>
</dbReference>
<accession>S3CLH3</accession>
<dbReference type="GeneID" id="19461034"/>
<evidence type="ECO:0000313" key="4">
    <source>
        <dbReference type="Proteomes" id="UP000016922"/>
    </source>
</evidence>
<reference evidence="3 4" key="1">
    <citation type="journal article" date="2013" name="BMC Genomics">
        <title>Genomics-driven discovery of the pneumocandin biosynthetic gene cluster in the fungus Glarea lozoyensis.</title>
        <authorList>
            <person name="Chen L."/>
            <person name="Yue Q."/>
            <person name="Zhang X."/>
            <person name="Xiang M."/>
            <person name="Wang C."/>
            <person name="Li S."/>
            <person name="Che Y."/>
            <person name="Ortiz-Lopez F.J."/>
            <person name="Bills G.F."/>
            <person name="Liu X."/>
            <person name="An Z."/>
        </authorList>
    </citation>
    <scope>NUCLEOTIDE SEQUENCE [LARGE SCALE GENOMIC DNA]</scope>
    <source>
        <strain evidence="4">ATCC 20868 / MF5171</strain>
    </source>
</reference>
<name>S3CLH3_GLAL2</name>
<dbReference type="Pfam" id="PF04525">
    <property type="entry name" value="LOR"/>
    <property type="match status" value="1"/>
</dbReference>
<dbReference type="SUPFAM" id="SSF54518">
    <property type="entry name" value="Tubby C-terminal domain-like"/>
    <property type="match status" value="1"/>
</dbReference>
<dbReference type="OrthoDB" id="97518at2759"/>
<feature type="compositionally biased region" description="Low complexity" evidence="2">
    <location>
        <begin position="176"/>
        <end position="187"/>
    </location>
</feature>
<feature type="compositionally biased region" description="Low complexity" evidence="2">
    <location>
        <begin position="1"/>
        <end position="22"/>
    </location>
</feature>
<gene>
    <name evidence="3" type="ORF">GLAREA_01976</name>
</gene>
<dbReference type="InterPro" id="IPR025659">
    <property type="entry name" value="Tubby-like_C"/>
</dbReference>
<evidence type="ECO:0000256" key="1">
    <source>
        <dbReference type="ARBA" id="ARBA00005437"/>
    </source>
</evidence>
<feature type="compositionally biased region" description="Acidic residues" evidence="2">
    <location>
        <begin position="62"/>
        <end position="93"/>
    </location>
</feature>
<keyword evidence="4" id="KW-1185">Reference proteome</keyword>
<dbReference type="HOGENOM" id="CLU_639428_0_0_1"/>
<feature type="region of interest" description="Disordered" evidence="2">
    <location>
        <begin position="1"/>
        <end position="101"/>
    </location>
</feature>
<sequence>MASTTPATSSTSPISSLRTLPSQRHHYARATSDSSEAESIPTLPIQKPDPEPETESKVDVEPITEPEEETEKEYENDNEKDDDTTVQAEDEGKEVDTTLEPFSGLEVVEVSDEKMIALPDISEYSTLELTATLFPSYGKDPYDFHHQDYSTLELPTSMDLPTSPMSNYPSLRRRSSMPSRSGSRSSSVLDNPLPPLPSIPNKPPGPHRKASEQTLGTLHRSNQSVRSHISLLQTPRRIKECGVWFDRRFYAGEGGMEIWMSRNRTWVRDMRWEVICGSSRVLAIRGNPNSWGEKREFCDTRGNLLFKTRKQGGKGKRRVAVSKQGQVVFAVSRDPDTLNASWTVEFTNARDKRTVKWNVRGSASTNDVYVNCYGVPIGRISRPEGGVKEMAKEKHSYVVKVSPGIDYTVMAALTVAYDDHRMEGGKTIL</sequence>
<dbReference type="InterPro" id="IPR007612">
    <property type="entry name" value="LOR"/>
</dbReference>
<dbReference type="KEGG" id="glz:GLAREA_01976"/>
<organism evidence="3 4">
    <name type="scientific">Glarea lozoyensis (strain ATCC 20868 / MF5171)</name>
    <dbReference type="NCBI Taxonomy" id="1116229"/>
    <lineage>
        <taxon>Eukaryota</taxon>
        <taxon>Fungi</taxon>
        <taxon>Dikarya</taxon>
        <taxon>Ascomycota</taxon>
        <taxon>Pezizomycotina</taxon>
        <taxon>Leotiomycetes</taxon>
        <taxon>Helotiales</taxon>
        <taxon>Helotiaceae</taxon>
        <taxon>Glarea</taxon>
    </lineage>
</organism>
<feature type="compositionally biased region" description="Polar residues" evidence="2">
    <location>
        <begin position="212"/>
        <end position="224"/>
    </location>
</feature>
<dbReference type="RefSeq" id="XP_008087383.1">
    <property type="nucleotide sequence ID" value="XM_008089192.1"/>
</dbReference>
<feature type="compositionally biased region" description="Pro residues" evidence="2">
    <location>
        <begin position="192"/>
        <end position="204"/>
    </location>
</feature>